<evidence type="ECO:0000313" key="2">
    <source>
        <dbReference type="EMBL" id="CAD0093898.1"/>
    </source>
</evidence>
<dbReference type="InterPro" id="IPR050344">
    <property type="entry name" value="Peptidase_M1_aminopeptidases"/>
</dbReference>
<dbReference type="AlphaFoldDB" id="A0A9N8JSM8"/>
<sequence>MAGFYRSKYKPTVPAAASVPRDSEYHYMLSTQFESCDARRAFPCFDEPNLKATFDFEIEIPEDQTALSNMPEKEVKKGNKSGTKIVSFDRTPVMSTYLLAWAFGDFEYIEDFTRRKYNGKNLPVRVYTTRGLKDQGKLALESAHQVVDYFSEIFRIEYPLPKVDLLAVHEFVCYLILV</sequence>
<dbReference type="GO" id="GO:0043171">
    <property type="term" value="P:peptide catabolic process"/>
    <property type="evidence" value="ECO:0007669"/>
    <property type="project" value="TreeGrafter"/>
</dbReference>
<dbReference type="SUPFAM" id="SSF55486">
    <property type="entry name" value="Metalloproteases ('zincins'), catalytic domain"/>
    <property type="match status" value="1"/>
</dbReference>
<dbReference type="GO" id="GO:0042277">
    <property type="term" value="F:peptide binding"/>
    <property type="evidence" value="ECO:0007669"/>
    <property type="project" value="TreeGrafter"/>
</dbReference>
<dbReference type="GO" id="GO:0005737">
    <property type="term" value="C:cytoplasm"/>
    <property type="evidence" value="ECO:0007669"/>
    <property type="project" value="TreeGrafter"/>
</dbReference>
<dbReference type="PANTHER" id="PTHR11533:SF171">
    <property type="entry name" value="AMINOPEPTIDASE"/>
    <property type="match status" value="1"/>
</dbReference>
<reference evidence="2" key="1">
    <citation type="submission" date="2020-06" db="EMBL/GenBank/DDBJ databases">
        <authorList>
            <person name="Onetto C."/>
        </authorList>
    </citation>
    <scope>NUCLEOTIDE SEQUENCE</scope>
</reference>
<dbReference type="GO" id="GO:0008270">
    <property type="term" value="F:zinc ion binding"/>
    <property type="evidence" value="ECO:0007669"/>
    <property type="project" value="TreeGrafter"/>
</dbReference>
<proteinExistence type="predicted"/>
<protein>
    <recommendedName>
        <fullName evidence="1">Aminopeptidase N-like N-terminal domain-containing protein</fullName>
    </recommendedName>
</protein>
<dbReference type="SUPFAM" id="SSF63737">
    <property type="entry name" value="Leukotriene A4 hydrolase N-terminal domain"/>
    <property type="match status" value="1"/>
</dbReference>
<dbReference type="Gene3D" id="2.60.40.1730">
    <property type="entry name" value="tricorn interacting facor f3 domain"/>
    <property type="match status" value="1"/>
</dbReference>
<dbReference type="InterPro" id="IPR042097">
    <property type="entry name" value="Aminopeptidase_N-like_N_sf"/>
</dbReference>
<organism evidence="2 3">
    <name type="scientific">Aureobasidium vineae</name>
    <dbReference type="NCBI Taxonomy" id="2773715"/>
    <lineage>
        <taxon>Eukaryota</taxon>
        <taxon>Fungi</taxon>
        <taxon>Dikarya</taxon>
        <taxon>Ascomycota</taxon>
        <taxon>Pezizomycotina</taxon>
        <taxon>Dothideomycetes</taxon>
        <taxon>Dothideomycetidae</taxon>
        <taxon>Dothideales</taxon>
        <taxon>Saccotheciaceae</taxon>
        <taxon>Aureobasidium</taxon>
    </lineage>
</organism>
<keyword evidence="3" id="KW-1185">Reference proteome</keyword>
<gene>
    <name evidence="2" type="ORF">AWRI4619_LOCUS8031</name>
</gene>
<evidence type="ECO:0000313" key="3">
    <source>
        <dbReference type="Proteomes" id="UP000716446"/>
    </source>
</evidence>
<dbReference type="InterPro" id="IPR045357">
    <property type="entry name" value="Aminopeptidase_N-like_N"/>
</dbReference>
<dbReference type="EMBL" id="CAIJEN010000014">
    <property type="protein sequence ID" value="CAD0093898.1"/>
    <property type="molecule type" value="Genomic_DNA"/>
</dbReference>
<feature type="domain" description="Aminopeptidase N-like N-terminal" evidence="1">
    <location>
        <begin position="1"/>
        <end position="98"/>
    </location>
</feature>
<dbReference type="GO" id="GO:0006508">
    <property type="term" value="P:proteolysis"/>
    <property type="evidence" value="ECO:0007669"/>
    <property type="project" value="InterPro"/>
</dbReference>
<accession>A0A9N8JSM8</accession>
<dbReference type="PANTHER" id="PTHR11533">
    <property type="entry name" value="PROTEASE M1 ZINC METALLOPROTEASE"/>
    <property type="match status" value="1"/>
</dbReference>
<dbReference type="GO" id="GO:0070006">
    <property type="term" value="F:metalloaminopeptidase activity"/>
    <property type="evidence" value="ECO:0007669"/>
    <property type="project" value="TreeGrafter"/>
</dbReference>
<dbReference type="Gene3D" id="3.30.2010.30">
    <property type="match status" value="1"/>
</dbReference>
<dbReference type="InterPro" id="IPR001930">
    <property type="entry name" value="Peptidase_M1"/>
</dbReference>
<dbReference type="Proteomes" id="UP000716446">
    <property type="component" value="Unassembled WGS sequence"/>
</dbReference>
<dbReference type="PRINTS" id="PR00756">
    <property type="entry name" value="ALADIPTASE"/>
</dbReference>
<name>A0A9N8JSM8_9PEZI</name>
<dbReference type="Pfam" id="PF17900">
    <property type="entry name" value="Peptidase_M1_N"/>
    <property type="match status" value="1"/>
</dbReference>
<dbReference type="GO" id="GO:0016020">
    <property type="term" value="C:membrane"/>
    <property type="evidence" value="ECO:0007669"/>
    <property type="project" value="TreeGrafter"/>
</dbReference>
<evidence type="ECO:0000259" key="1">
    <source>
        <dbReference type="Pfam" id="PF17900"/>
    </source>
</evidence>
<comment type="caution">
    <text evidence="2">The sequence shown here is derived from an EMBL/GenBank/DDBJ whole genome shotgun (WGS) entry which is preliminary data.</text>
</comment>